<feature type="compositionally biased region" description="Polar residues" evidence="1">
    <location>
        <begin position="131"/>
        <end position="140"/>
    </location>
</feature>
<evidence type="ECO:0000256" key="1">
    <source>
        <dbReference type="SAM" id="MobiDB-lite"/>
    </source>
</evidence>
<name>A0A1X2GUM7_9FUNG</name>
<feature type="compositionally biased region" description="Polar residues" evidence="1">
    <location>
        <begin position="218"/>
        <end position="227"/>
    </location>
</feature>
<reference evidence="2 3" key="1">
    <citation type="submission" date="2016-07" db="EMBL/GenBank/DDBJ databases">
        <title>Pervasive Adenine N6-methylation of Active Genes in Fungi.</title>
        <authorList>
            <consortium name="DOE Joint Genome Institute"/>
            <person name="Mondo S.J."/>
            <person name="Dannebaum R.O."/>
            <person name="Kuo R.C."/>
            <person name="Labutti K."/>
            <person name="Haridas S."/>
            <person name="Kuo A."/>
            <person name="Salamov A."/>
            <person name="Ahrendt S.R."/>
            <person name="Lipzen A."/>
            <person name="Sullivan W."/>
            <person name="Andreopoulos W.B."/>
            <person name="Clum A."/>
            <person name="Lindquist E."/>
            <person name="Daum C."/>
            <person name="Ramamoorthy G.K."/>
            <person name="Gryganskyi A."/>
            <person name="Culley D."/>
            <person name="Magnuson J.K."/>
            <person name="James T.Y."/>
            <person name="O'Malley M.A."/>
            <person name="Stajich J.E."/>
            <person name="Spatafora J.W."/>
            <person name="Visel A."/>
            <person name="Grigoriev I.V."/>
        </authorList>
    </citation>
    <scope>NUCLEOTIDE SEQUENCE [LARGE SCALE GENOMIC DNA]</scope>
    <source>
        <strain evidence="2 3">NRRL 3301</strain>
    </source>
</reference>
<organism evidence="2 3">
    <name type="scientific">Hesseltinella vesiculosa</name>
    <dbReference type="NCBI Taxonomy" id="101127"/>
    <lineage>
        <taxon>Eukaryota</taxon>
        <taxon>Fungi</taxon>
        <taxon>Fungi incertae sedis</taxon>
        <taxon>Mucoromycota</taxon>
        <taxon>Mucoromycotina</taxon>
        <taxon>Mucoromycetes</taxon>
        <taxon>Mucorales</taxon>
        <taxon>Cunninghamellaceae</taxon>
        <taxon>Hesseltinella</taxon>
    </lineage>
</organism>
<dbReference type="Proteomes" id="UP000242146">
    <property type="component" value="Unassembled WGS sequence"/>
</dbReference>
<feature type="region of interest" description="Disordered" evidence="1">
    <location>
        <begin position="1"/>
        <end position="56"/>
    </location>
</feature>
<feature type="compositionally biased region" description="Low complexity" evidence="1">
    <location>
        <begin position="187"/>
        <end position="200"/>
    </location>
</feature>
<accession>A0A1X2GUM7</accession>
<feature type="region of interest" description="Disordered" evidence="1">
    <location>
        <begin position="125"/>
        <end position="148"/>
    </location>
</feature>
<feature type="region of interest" description="Disordered" evidence="1">
    <location>
        <begin position="180"/>
        <end position="238"/>
    </location>
</feature>
<dbReference type="STRING" id="101127.A0A1X2GUM7"/>
<gene>
    <name evidence="2" type="ORF">DM01DRAFT_31961</name>
</gene>
<evidence type="ECO:0000313" key="3">
    <source>
        <dbReference type="Proteomes" id="UP000242146"/>
    </source>
</evidence>
<dbReference type="AlphaFoldDB" id="A0A1X2GUM7"/>
<feature type="compositionally biased region" description="Polar residues" evidence="1">
    <location>
        <begin position="14"/>
        <end position="51"/>
    </location>
</feature>
<evidence type="ECO:0000313" key="2">
    <source>
        <dbReference type="EMBL" id="ORX61737.1"/>
    </source>
</evidence>
<proteinExistence type="predicted"/>
<comment type="caution">
    <text evidence="2">The sequence shown here is derived from an EMBL/GenBank/DDBJ whole genome shotgun (WGS) entry which is preliminary data.</text>
</comment>
<sequence>MFGQPAATGGFGHQRTSTSLFTPASTAPSTANPSFSLSSTATNPINPGSTATNTLSTFGTGLTTSAPSLGAAPAPSTFGSSLSTPAATPFGSAPKPALGLALNTTANTQSTLGFSLNKPAQPATGSLFGTAGTSSFNPVTQAQQQQQPQKLLSLDHAFPDTNIPFYSFSMDKSTRIAVPPQLRRSGKPNSYGSSSSLSESMRFDDKRTALPSFFDGSYSKTNDSTSSGKKRSLETENT</sequence>
<protein>
    <submittedName>
        <fullName evidence="2">Uncharacterized protein</fullName>
    </submittedName>
</protein>
<dbReference type="EMBL" id="MCGT01000003">
    <property type="protein sequence ID" value="ORX61737.1"/>
    <property type="molecule type" value="Genomic_DNA"/>
</dbReference>
<keyword evidence="3" id="KW-1185">Reference proteome</keyword>